<reference evidence="1" key="1">
    <citation type="submission" date="2021-09" db="EMBL/GenBank/DDBJ databases">
        <authorList>
            <consortium name="AG Swart"/>
            <person name="Singh M."/>
            <person name="Singh A."/>
            <person name="Seah K."/>
            <person name="Emmerich C."/>
        </authorList>
    </citation>
    <scope>NUCLEOTIDE SEQUENCE</scope>
    <source>
        <strain evidence="1">ATCC30299</strain>
    </source>
</reference>
<dbReference type="PANTHER" id="PTHR46388:SF2">
    <property type="entry name" value="NHL REPEAT-CONTAINING PROTEIN 2"/>
    <property type="match status" value="1"/>
</dbReference>
<dbReference type="AlphaFoldDB" id="A0AAU9J350"/>
<organism evidence="1 2">
    <name type="scientific">Blepharisma stoltei</name>
    <dbReference type="NCBI Taxonomy" id="1481888"/>
    <lineage>
        <taxon>Eukaryota</taxon>
        <taxon>Sar</taxon>
        <taxon>Alveolata</taxon>
        <taxon>Ciliophora</taxon>
        <taxon>Postciliodesmatophora</taxon>
        <taxon>Heterotrichea</taxon>
        <taxon>Heterotrichida</taxon>
        <taxon>Blepharismidae</taxon>
        <taxon>Blepharisma</taxon>
    </lineage>
</organism>
<dbReference type="PANTHER" id="PTHR46388">
    <property type="entry name" value="NHL REPEAT-CONTAINING PROTEIN 2"/>
    <property type="match status" value="1"/>
</dbReference>
<name>A0AAU9J350_9CILI</name>
<dbReference type="InterPro" id="IPR011042">
    <property type="entry name" value="6-blade_b-propeller_TolB-like"/>
</dbReference>
<accession>A0AAU9J350</accession>
<evidence type="ECO:0000313" key="2">
    <source>
        <dbReference type="Proteomes" id="UP001162131"/>
    </source>
</evidence>
<keyword evidence="2" id="KW-1185">Reference proteome</keyword>
<evidence type="ECO:0000313" key="1">
    <source>
        <dbReference type="EMBL" id="CAG9319680.1"/>
    </source>
</evidence>
<proteinExistence type="predicted"/>
<dbReference type="SUPFAM" id="SSF101898">
    <property type="entry name" value="NHL repeat"/>
    <property type="match status" value="1"/>
</dbReference>
<dbReference type="Gene3D" id="2.120.10.30">
    <property type="entry name" value="TolB, C-terminal domain"/>
    <property type="match status" value="1"/>
</dbReference>
<dbReference type="EMBL" id="CAJZBQ010000023">
    <property type="protein sequence ID" value="CAG9319680.1"/>
    <property type="molecule type" value="Genomic_DNA"/>
</dbReference>
<dbReference type="Proteomes" id="UP001162131">
    <property type="component" value="Unassembled WGS sequence"/>
</dbReference>
<protein>
    <submittedName>
        <fullName evidence="1">Uncharacterized protein</fullName>
    </submittedName>
</protein>
<gene>
    <name evidence="1" type="ORF">BSTOLATCC_MIC24231</name>
</gene>
<sequence>MFFLLIAVVSASVNYPIPGYYGTWYKDFLPNDTSATAFYWSSGYHIGSDMNLWIADPKMHEIKMIKYTEFGPPRGKIYKIVGYTGMPGMRDGDVSSALLNSPSSLVYFSDTMNGTDVYRVYIADTYNNCIRELDLMTGTIWEFVGSCNEEGFKDGPYGTNRLYHPTLVGIDDDYSMFIWDSGNRYIRMVNLTTRYMETLRGGACRSTDYIDSEYQNMPDPSYDISYSIFMKMDLKIYEMICMKSMVLTSGEPSAELYDPNNITTPCFKQDILCGDRDHPLVGQTNI</sequence>
<comment type="caution">
    <text evidence="1">The sequence shown here is derived from an EMBL/GenBank/DDBJ whole genome shotgun (WGS) entry which is preliminary data.</text>
</comment>